<evidence type="ECO:0000256" key="3">
    <source>
        <dbReference type="ARBA" id="ARBA00022553"/>
    </source>
</evidence>
<name>A0ABN2GZY2_9ACTN</name>
<keyword evidence="9" id="KW-1133">Transmembrane helix</keyword>
<feature type="domain" description="Signal transduction histidine kinase subgroup 3 dimerisation and phosphoacceptor" evidence="11">
    <location>
        <begin position="192"/>
        <end position="258"/>
    </location>
</feature>
<dbReference type="Proteomes" id="UP001500618">
    <property type="component" value="Unassembled WGS sequence"/>
</dbReference>
<evidence type="ECO:0000259" key="10">
    <source>
        <dbReference type="Pfam" id="PF02518"/>
    </source>
</evidence>
<dbReference type="EMBL" id="BAAANY010000009">
    <property type="protein sequence ID" value="GAA1679478.1"/>
    <property type="molecule type" value="Genomic_DNA"/>
</dbReference>
<gene>
    <name evidence="12" type="ORF">GCM10009765_30870</name>
</gene>
<dbReference type="InterPro" id="IPR011712">
    <property type="entry name" value="Sig_transdc_His_kin_sub3_dim/P"/>
</dbReference>
<keyword evidence="5" id="KW-0547">Nucleotide-binding</keyword>
<feature type="transmembrane region" description="Helical" evidence="9">
    <location>
        <begin position="111"/>
        <end position="134"/>
    </location>
</feature>
<keyword evidence="3" id="KW-0597">Phosphoprotein</keyword>
<dbReference type="Gene3D" id="1.20.5.1930">
    <property type="match status" value="1"/>
</dbReference>
<dbReference type="PANTHER" id="PTHR24421">
    <property type="entry name" value="NITRATE/NITRITE SENSOR PROTEIN NARX-RELATED"/>
    <property type="match status" value="1"/>
</dbReference>
<dbReference type="Pfam" id="PF02518">
    <property type="entry name" value="HATPase_c"/>
    <property type="match status" value="1"/>
</dbReference>
<organism evidence="12 13">
    <name type="scientific">Fodinicola feengrottensis</name>
    <dbReference type="NCBI Taxonomy" id="435914"/>
    <lineage>
        <taxon>Bacteria</taxon>
        <taxon>Bacillati</taxon>
        <taxon>Actinomycetota</taxon>
        <taxon>Actinomycetes</taxon>
        <taxon>Mycobacteriales</taxon>
        <taxon>Fodinicola</taxon>
    </lineage>
</organism>
<dbReference type="SUPFAM" id="SSF55874">
    <property type="entry name" value="ATPase domain of HSP90 chaperone/DNA topoisomerase II/histidine kinase"/>
    <property type="match status" value="1"/>
</dbReference>
<sequence length="386" mass="41182">MTRGFVVRLDQLLSSSDPETGWAIRLLGTALLIANLILARPGEPAVVGWTVLIVGFLAWVFAALLDGRLGWQSVVALALSAALPTVLLGPSPDSTASLAVFIPFAVFAAHLRVRVALVIAVAVLMAAIGCASLLTYHRGPVEIVSDFVVLLILTAFGLARRRYRLRAEQTRELLEQTRLAQREQARAAALDERARIAREMHDVLAHSLGALSVQLDVAEGLLSEKRDVEGALARVRRSRRLAVEGLAEARAAVAALRADIPPLRDALTELTDAYQRDHDVEATFQVTGPHRALSPAAEVSLLRTAREALTNAAKHAPGSPVSMALDYTEESIRLSVRNIAAAVPPPTTVNGFGLAGMRERVALVGGTLSAGRDDGSWLVVAEVPAT</sequence>
<dbReference type="Pfam" id="PF07730">
    <property type="entry name" value="HisKA_3"/>
    <property type="match status" value="1"/>
</dbReference>
<comment type="catalytic activity">
    <reaction evidence="1">
        <text>ATP + protein L-histidine = ADP + protein N-phospho-L-histidine.</text>
        <dbReference type="EC" id="2.7.13.3"/>
    </reaction>
</comment>
<evidence type="ECO:0000256" key="9">
    <source>
        <dbReference type="SAM" id="Phobius"/>
    </source>
</evidence>
<reference evidence="12 13" key="1">
    <citation type="journal article" date="2019" name="Int. J. Syst. Evol. Microbiol.">
        <title>The Global Catalogue of Microorganisms (GCM) 10K type strain sequencing project: providing services to taxonomists for standard genome sequencing and annotation.</title>
        <authorList>
            <consortium name="The Broad Institute Genomics Platform"/>
            <consortium name="The Broad Institute Genome Sequencing Center for Infectious Disease"/>
            <person name="Wu L."/>
            <person name="Ma J."/>
        </authorList>
    </citation>
    <scope>NUCLEOTIDE SEQUENCE [LARGE SCALE GENOMIC DNA]</scope>
    <source>
        <strain evidence="12 13">JCM 14718</strain>
    </source>
</reference>
<keyword evidence="13" id="KW-1185">Reference proteome</keyword>
<dbReference type="Gene3D" id="3.30.565.10">
    <property type="entry name" value="Histidine kinase-like ATPase, C-terminal domain"/>
    <property type="match status" value="1"/>
</dbReference>
<evidence type="ECO:0000256" key="8">
    <source>
        <dbReference type="ARBA" id="ARBA00023012"/>
    </source>
</evidence>
<evidence type="ECO:0000256" key="4">
    <source>
        <dbReference type="ARBA" id="ARBA00022679"/>
    </source>
</evidence>
<dbReference type="InterPro" id="IPR036890">
    <property type="entry name" value="HATPase_C_sf"/>
</dbReference>
<evidence type="ECO:0000256" key="5">
    <source>
        <dbReference type="ARBA" id="ARBA00022741"/>
    </source>
</evidence>
<keyword evidence="9" id="KW-0812">Transmembrane</keyword>
<feature type="transmembrane region" description="Helical" evidence="9">
    <location>
        <begin position="46"/>
        <end position="65"/>
    </location>
</feature>
<dbReference type="EC" id="2.7.13.3" evidence="2"/>
<evidence type="ECO:0000256" key="6">
    <source>
        <dbReference type="ARBA" id="ARBA00022777"/>
    </source>
</evidence>
<keyword evidence="4" id="KW-0808">Transferase</keyword>
<comment type="caution">
    <text evidence="12">The sequence shown here is derived from an EMBL/GenBank/DDBJ whole genome shotgun (WGS) entry which is preliminary data.</text>
</comment>
<proteinExistence type="predicted"/>
<evidence type="ECO:0000256" key="2">
    <source>
        <dbReference type="ARBA" id="ARBA00012438"/>
    </source>
</evidence>
<feature type="domain" description="Histidine kinase/HSP90-like ATPase" evidence="10">
    <location>
        <begin position="298"/>
        <end position="384"/>
    </location>
</feature>
<dbReference type="PANTHER" id="PTHR24421:SF10">
    <property type="entry name" value="NITRATE_NITRITE SENSOR PROTEIN NARQ"/>
    <property type="match status" value="1"/>
</dbReference>
<keyword evidence="7" id="KW-0067">ATP-binding</keyword>
<keyword evidence="8" id="KW-0902">Two-component regulatory system</keyword>
<evidence type="ECO:0000313" key="12">
    <source>
        <dbReference type="EMBL" id="GAA1679478.1"/>
    </source>
</evidence>
<evidence type="ECO:0000259" key="11">
    <source>
        <dbReference type="Pfam" id="PF07730"/>
    </source>
</evidence>
<evidence type="ECO:0000313" key="13">
    <source>
        <dbReference type="Proteomes" id="UP001500618"/>
    </source>
</evidence>
<dbReference type="InterPro" id="IPR050482">
    <property type="entry name" value="Sensor_HK_TwoCompSys"/>
</dbReference>
<accession>A0ABN2GZY2</accession>
<evidence type="ECO:0000256" key="7">
    <source>
        <dbReference type="ARBA" id="ARBA00022840"/>
    </source>
</evidence>
<dbReference type="CDD" id="cd16917">
    <property type="entry name" value="HATPase_UhpB-NarQ-NarX-like"/>
    <property type="match status" value="1"/>
</dbReference>
<keyword evidence="6" id="KW-0418">Kinase</keyword>
<feature type="transmembrane region" description="Helical" evidence="9">
    <location>
        <begin position="20"/>
        <end position="39"/>
    </location>
</feature>
<protein>
    <recommendedName>
        <fullName evidence="2">histidine kinase</fullName>
        <ecNumber evidence="2">2.7.13.3</ecNumber>
    </recommendedName>
</protein>
<dbReference type="InterPro" id="IPR003594">
    <property type="entry name" value="HATPase_dom"/>
</dbReference>
<keyword evidence="9" id="KW-0472">Membrane</keyword>
<feature type="transmembrane region" description="Helical" evidence="9">
    <location>
        <begin position="140"/>
        <end position="159"/>
    </location>
</feature>
<dbReference type="RefSeq" id="WP_344310894.1">
    <property type="nucleotide sequence ID" value="NZ_BAAANY010000009.1"/>
</dbReference>
<evidence type="ECO:0000256" key="1">
    <source>
        <dbReference type="ARBA" id="ARBA00000085"/>
    </source>
</evidence>